<evidence type="ECO:0000313" key="2">
    <source>
        <dbReference type="EMBL" id="KAL0171961.1"/>
    </source>
</evidence>
<keyword evidence="3" id="KW-1185">Reference proteome</keyword>
<feature type="non-terminal residue" evidence="2">
    <location>
        <position position="70"/>
    </location>
</feature>
<dbReference type="AlphaFoldDB" id="A0ABD0PGM0"/>
<name>A0ABD0PGM0_CIRMR</name>
<organism evidence="2 3">
    <name type="scientific">Cirrhinus mrigala</name>
    <name type="common">Mrigala</name>
    <dbReference type="NCBI Taxonomy" id="683832"/>
    <lineage>
        <taxon>Eukaryota</taxon>
        <taxon>Metazoa</taxon>
        <taxon>Chordata</taxon>
        <taxon>Craniata</taxon>
        <taxon>Vertebrata</taxon>
        <taxon>Euteleostomi</taxon>
        <taxon>Actinopterygii</taxon>
        <taxon>Neopterygii</taxon>
        <taxon>Teleostei</taxon>
        <taxon>Ostariophysi</taxon>
        <taxon>Cypriniformes</taxon>
        <taxon>Cyprinidae</taxon>
        <taxon>Labeoninae</taxon>
        <taxon>Labeonini</taxon>
        <taxon>Cirrhinus</taxon>
    </lineage>
</organism>
<feature type="region of interest" description="Disordered" evidence="1">
    <location>
        <begin position="47"/>
        <end position="70"/>
    </location>
</feature>
<dbReference type="EMBL" id="JAMKFB020000016">
    <property type="protein sequence ID" value="KAL0171961.1"/>
    <property type="molecule type" value="Genomic_DNA"/>
</dbReference>
<evidence type="ECO:0000313" key="3">
    <source>
        <dbReference type="Proteomes" id="UP001529510"/>
    </source>
</evidence>
<sequence>VHTSRLCPAGRASRTDPVSIGAWSSVHCRHPGHRCLVYPGSLQGLQGPTGLQRTQEAPHETRATAQGCCK</sequence>
<gene>
    <name evidence="2" type="ORF">M9458_032272</name>
</gene>
<reference evidence="2 3" key="1">
    <citation type="submission" date="2024-05" db="EMBL/GenBank/DDBJ databases">
        <title>Genome sequencing and assembly of Indian major carp, Cirrhinus mrigala (Hamilton, 1822).</title>
        <authorList>
            <person name="Mohindra V."/>
            <person name="Chowdhury L.M."/>
            <person name="Lal K."/>
            <person name="Jena J.K."/>
        </authorList>
    </citation>
    <scope>NUCLEOTIDE SEQUENCE [LARGE SCALE GENOMIC DNA]</scope>
    <source>
        <strain evidence="2">CM1030</strain>
        <tissue evidence="2">Blood</tissue>
    </source>
</reference>
<feature type="non-terminal residue" evidence="2">
    <location>
        <position position="1"/>
    </location>
</feature>
<dbReference type="Proteomes" id="UP001529510">
    <property type="component" value="Unassembled WGS sequence"/>
</dbReference>
<protein>
    <submittedName>
        <fullName evidence="2">Uncharacterized protein</fullName>
    </submittedName>
</protein>
<accession>A0ABD0PGM0</accession>
<proteinExistence type="predicted"/>
<evidence type="ECO:0000256" key="1">
    <source>
        <dbReference type="SAM" id="MobiDB-lite"/>
    </source>
</evidence>
<comment type="caution">
    <text evidence="2">The sequence shown here is derived from an EMBL/GenBank/DDBJ whole genome shotgun (WGS) entry which is preliminary data.</text>
</comment>